<dbReference type="InterPro" id="IPR004812">
    <property type="entry name" value="Efflux_drug-R_Bcr/CmlA"/>
</dbReference>
<feature type="transmembrane region" description="Helical" evidence="8">
    <location>
        <begin position="84"/>
        <end position="103"/>
    </location>
</feature>
<keyword evidence="6 8" id="KW-1133">Transmembrane helix</keyword>
<dbReference type="GO" id="GO:0005886">
    <property type="term" value="C:plasma membrane"/>
    <property type="evidence" value="ECO:0007669"/>
    <property type="project" value="UniProtKB-SubCell"/>
</dbReference>
<dbReference type="GO" id="GO:1990961">
    <property type="term" value="P:xenobiotic detoxification by transmembrane export across the plasma membrane"/>
    <property type="evidence" value="ECO:0007669"/>
    <property type="project" value="InterPro"/>
</dbReference>
<dbReference type="SUPFAM" id="SSF103473">
    <property type="entry name" value="MFS general substrate transporter"/>
    <property type="match status" value="1"/>
</dbReference>
<evidence type="ECO:0000313" key="10">
    <source>
        <dbReference type="EMBL" id="OEY94032.1"/>
    </source>
</evidence>
<feature type="transmembrane region" description="Helical" evidence="8">
    <location>
        <begin position="172"/>
        <end position="190"/>
    </location>
</feature>
<evidence type="ECO:0000313" key="11">
    <source>
        <dbReference type="Proteomes" id="UP000185895"/>
    </source>
</evidence>
<keyword evidence="7 8" id="KW-0472">Membrane</keyword>
<name>A0A1E7R405_9GAMM</name>
<evidence type="ECO:0000256" key="5">
    <source>
        <dbReference type="ARBA" id="ARBA00022692"/>
    </source>
</evidence>
<dbReference type="AlphaFoldDB" id="A0A1E7R405"/>
<keyword evidence="5 8" id="KW-0812">Transmembrane</keyword>
<accession>A0A1E7R405</accession>
<dbReference type="PROSITE" id="PS50850">
    <property type="entry name" value="MFS"/>
    <property type="match status" value="1"/>
</dbReference>
<dbReference type="PANTHER" id="PTHR23502">
    <property type="entry name" value="MAJOR FACILITATOR SUPERFAMILY"/>
    <property type="match status" value="1"/>
</dbReference>
<evidence type="ECO:0000256" key="6">
    <source>
        <dbReference type="ARBA" id="ARBA00022989"/>
    </source>
</evidence>
<dbReference type="Proteomes" id="UP000185895">
    <property type="component" value="Unassembled WGS sequence"/>
</dbReference>
<keyword evidence="3 8" id="KW-0813">Transport</keyword>
<feature type="transmembrane region" description="Helical" evidence="8">
    <location>
        <begin position="353"/>
        <end position="372"/>
    </location>
</feature>
<evidence type="ECO:0000256" key="8">
    <source>
        <dbReference type="RuleBase" id="RU365088"/>
    </source>
</evidence>
<feature type="transmembrane region" description="Helical" evidence="8">
    <location>
        <begin position="378"/>
        <end position="397"/>
    </location>
</feature>
<sequence length="402" mass="43989">MNKSQSKVSFTDGFPWLLIILLACITALDAMAIDMYLPAFSAISQSLQVDSAAIQYSLSYFIIGLAIGQLIFGPVVDRFGRRKPLLIGILIFSIGSVIAALAQSFEILLLARFIQALGAAAGVVIPRAIISDLFSHQQTAVLFSVLMQVFMLAPIIAPILGGWILIHFSWHAIFWCISAISFICLIWSFFSLKESLKPEKALTHLNISVVLQSYFKELKNLPFMTYTIASGFLFGSFLAYLGGTPVVILDIFNLSPTQFGYIFAFNAVGFIIFGQVNTLLLSRISQYKLAIIGLTIHVIASLINLILFLTDQLNVYSFIFLLWLAISALGLVWGNLTALALQYTQDNAGTASALFGIVQYLLGALLAMLLGLLLQDPLVKISVIMTICGAISLFSIIGQKYI</sequence>
<evidence type="ECO:0000256" key="7">
    <source>
        <dbReference type="ARBA" id="ARBA00023136"/>
    </source>
</evidence>
<comment type="caution">
    <text evidence="10">The sequence shown here is derived from an EMBL/GenBank/DDBJ whole genome shotgun (WGS) entry which is preliminary data.</text>
</comment>
<dbReference type="STRING" id="1262585.BJI46_13660"/>
<dbReference type="FunFam" id="1.20.1720.10:FF:000005">
    <property type="entry name" value="Bcr/CflA family efflux transporter"/>
    <property type="match status" value="1"/>
</dbReference>
<evidence type="ECO:0000256" key="3">
    <source>
        <dbReference type="ARBA" id="ARBA00022448"/>
    </source>
</evidence>
<proteinExistence type="inferred from homology"/>
<comment type="similarity">
    <text evidence="2 8">Belongs to the major facilitator superfamily. Bcr/CmlA family.</text>
</comment>
<organism evidence="10 11">
    <name type="scientific">Acinetobacter qingfengensis</name>
    <dbReference type="NCBI Taxonomy" id="1262585"/>
    <lineage>
        <taxon>Bacteria</taxon>
        <taxon>Pseudomonadati</taxon>
        <taxon>Pseudomonadota</taxon>
        <taxon>Gammaproteobacteria</taxon>
        <taxon>Moraxellales</taxon>
        <taxon>Moraxellaceae</taxon>
        <taxon>Acinetobacter</taxon>
    </lineage>
</organism>
<feature type="transmembrane region" description="Helical" evidence="8">
    <location>
        <begin position="12"/>
        <end position="33"/>
    </location>
</feature>
<dbReference type="InterPro" id="IPR020846">
    <property type="entry name" value="MFS_dom"/>
</dbReference>
<dbReference type="PANTHER" id="PTHR23502:SF132">
    <property type="entry name" value="POLYAMINE TRANSPORTER 2-RELATED"/>
    <property type="match status" value="1"/>
</dbReference>
<feature type="transmembrane region" description="Helical" evidence="8">
    <location>
        <begin position="261"/>
        <end position="282"/>
    </location>
</feature>
<dbReference type="InterPro" id="IPR011701">
    <property type="entry name" value="MFS"/>
</dbReference>
<keyword evidence="4" id="KW-1003">Cell membrane</keyword>
<dbReference type="Pfam" id="PF07690">
    <property type="entry name" value="MFS_1"/>
    <property type="match status" value="1"/>
</dbReference>
<feature type="transmembrane region" description="Helical" evidence="8">
    <location>
        <begin position="141"/>
        <end position="166"/>
    </location>
</feature>
<dbReference type="NCBIfam" id="TIGR00710">
    <property type="entry name" value="efflux_Bcr_CflA"/>
    <property type="match status" value="1"/>
</dbReference>
<keyword evidence="11" id="KW-1185">Reference proteome</keyword>
<comment type="subcellular location">
    <subcellularLocation>
        <location evidence="8">Cell inner membrane</location>
        <topology evidence="8">Multi-pass membrane protein</topology>
    </subcellularLocation>
    <subcellularLocation>
        <location evidence="1">Cell membrane</location>
        <topology evidence="1">Multi-pass membrane protein</topology>
    </subcellularLocation>
</comment>
<reference evidence="10 11" key="1">
    <citation type="submission" date="2016-09" db="EMBL/GenBank/DDBJ databases">
        <authorList>
            <person name="Capua I."/>
            <person name="De Benedictis P."/>
            <person name="Joannis T."/>
            <person name="Lombin L.H."/>
            <person name="Cattoli G."/>
        </authorList>
    </citation>
    <scope>NUCLEOTIDE SEQUENCE [LARGE SCALE GENOMIC DNA]</scope>
    <source>
        <strain evidence="10 11">ANC 4671</strain>
    </source>
</reference>
<dbReference type="GO" id="GO:0042910">
    <property type="term" value="F:xenobiotic transmembrane transporter activity"/>
    <property type="evidence" value="ECO:0007669"/>
    <property type="project" value="InterPro"/>
</dbReference>
<evidence type="ECO:0000256" key="2">
    <source>
        <dbReference type="ARBA" id="ARBA00006236"/>
    </source>
</evidence>
<dbReference type="PROSITE" id="PS51257">
    <property type="entry name" value="PROKAR_LIPOPROTEIN"/>
    <property type="match status" value="1"/>
</dbReference>
<protein>
    <recommendedName>
        <fullName evidence="8">Bcr/CflA family efflux transporter</fullName>
    </recommendedName>
</protein>
<evidence type="ECO:0000256" key="4">
    <source>
        <dbReference type="ARBA" id="ARBA00022475"/>
    </source>
</evidence>
<evidence type="ECO:0000256" key="1">
    <source>
        <dbReference type="ARBA" id="ARBA00004651"/>
    </source>
</evidence>
<feature type="domain" description="Major facilitator superfamily (MFS) profile" evidence="9">
    <location>
        <begin position="15"/>
        <end position="402"/>
    </location>
</feature>
<evidence type="ECO:0000259" key="9">
    <source>
        <dbReference type="PROSITE" id="PS50850"/>
    </source>
</evidence>
<feature type="transmembrane region" description="Helical" evidence="8">
    <location>
        <begin position="223"/>
        <end position="241"/>
    </location>
</feature>
<feature type="transmembrane region" description="Helical" evidence="8">
    <location>
        <begin position="109"/>
        <end position="129"/>
    </location>
</feature>
<dbReference type="Gene3D" id="1.20.1720.10">
    <property type="entry name" value="Multidrug resistance protein D"/>
    <property type="match status" value="1"/>
</dbReference>
<feature type="transmembrane region" description="Helical" evidence="8">
    <location>
        <begin position="315"/>
        <end position="341"/>
    </location>
</feature>
<dbReference type="CDD" id="cd17320">
    <property type="entry name" value="MFS_MdfA_MDR_like"/>
    <property type="match status" value="1"/>
</dbReference>
<dbReference type="EMBL" id="MKKK01000036">
    <property type="protein sequence ID" value="OEY94032.1"/>
    <property type="molecule type" value="Genomic_DNA"/>
</dbReference>
<keyword evidence="8" id="KW-0997">Cell inner membrane</keyword>
<gene>
    <name evidence="10" type="ORF">BJI46_13660</name>
</gene>
<feature type="transmembrane region" description="Helical" evidence="8">
    <location>
        <begin position="53"/>
        <end position="72"/>
    </location>
</feature>
<feature type="transmembrane region" description="Helical" evidence="8">
    <location>
        <begin position="289"/>
        <end position="309"/>
    </location>
</feature>
<dbReference type="InterPro" id="IPR036259">
    <property type="entry name" value="MFS_trans_sf"/>
</dbReference>